<dbReference type="InterPro" id="IPR012340">
    <property type="entry name" value="NA-bd_OB-fold"/>
</dbReference>
<comment type="caution">
    <text evidence="5">The sequence shown here is derived from an EMBL/GenBank/DDBJ whole genome shotgun (WGS) entry which is preliminary data.</text>
</comment>
<dbReference type="AlphaFoldDB" id="A0A6L3ZL19"/>
<evidence type="ECO:0000256" key="2">
    <source>
        <dbReference type="ARBA" id="ARBA00022617"/>
    </source>
</evidence>
<evidence type="ECO:0000313" key="6">
    <source>
        <dbReference type="Proteomes" id="UP000484164"/>
    </source>
</evidence>
<dbReference type="Pfam" id="PF03100">
    <property type="entry name" value="CcmE"/>
    <property type="match status" value="1"/>
</dbReference>
<dbReference type="SUPFAM" id="SSF82093">
    <property type="entry name" value="Heme chaperone CcmE"/>
    <property type="match status" value="1"/>
</dbReference>
<dbReference type="GO" id="GO:0017004">
    <property type="term" value="P:cytochrome complex assembly"/>
    <property type="evidence" value="ECO:0007669"/>
    <property type="project" value="UniProtKB-KW"/>
</dbReference>
<dbReference type="GO" id="GO:0017003">
    <property type="term" value="P:protein-heme linkage"/>
    <property type="evidence" value="ECO:0007669"/>
    <property type="project" value="InterPro"/>
</dbReference>
<evidence type="ECO:0000256" key="4">
    <source>
        <dbReference type="ARBA" id="ARBA00023136"/>
    </source>
</evidence>
<protein>
    <submittedName>
        <fullName evidence="5">Cytochrome c maturation protein CcmE</fullName>
    </submittedName>
</protein>
<dbReference type="InterPro" id="IPR004329">
    <property type="entry name" value="CcmE"/>
</dbReference>
<proteinExistence type="predicted"/>
<evidence type="ECO:0000256" key="1">
    <source>
        <dbReference type="ARBA" id="ARBA00004370"/>
    </source>
</evidence>
<gene>
    <name evidence="5" type="ORF">F8C82_07170</name>
</gene>
<dbReference type="EMBL" id="WBVQ01000001">
    <property type="protein sequence ID" value="KAB2818175.1"/>
    <property type="molecule type" value="Genomic_DNA"/>
</dbReference>
<keyword evidence="2" id="KW-0479">Metal-binding</keyword>
<keyword evidence="2" id="KW-0349">Heme</keyword>
<name>A0A6L3ZL19_9FLAO</name>
<dbReference type="InterPro" id="IPR036127">
    <property type="entry name" value="CcmE-like_sf"/>
</dbReference>
<dbReference type="Gene3D" id="2.40.50.140">
    <property type="entry name" value="Nucleic acid-binding proteins"/>
    <property type="match status" value="1"/>
</dbReference>
<evidence type="ECO:0000256" key="3">
    <source>
        <dbReference type="ARBA" id="ARBA00022748"/>
    </source>
</evidence>
<keyword evidence="6" id="KW-1185">Reference proteome</keyword>
<organism evidence="5 6">
    <name type="scientific">Phaeocystidibacter marisrubri</name>
    <dbReference type="NCBI Taxonomy" id="1577780"/>
    <lineage>
        <taxon>Bacteria</taxon>
        <taxon>Pseudomonadati</taxon>
        <taxon>Bacteroidota</taxon>
        <taxon>Flavobacteriia</taxon>
        <taxon>Flavobacteriales</taxon>
        <taxon>Phaeocystidibacteraceae</taxon>
        <taxon>Phaeocystidibacter</taxon>
    </lineage>
</organism>
<keyword evidence="3" id="KW-0201">Cytochrome c-type biogenesis</keyword>
<dbReference type="OrthoDB" id="1524250at2"/>
<dbReference type="Proteomes" id="UP000484164">
    <property type="component" value="Unassembled WGS sequence"/>
</dbReference>
<dbReference type="GO" id="GO:0020037">
    <property type="term" value="F:heme binding"/>
    <property type="evidence" value="ECO:0007669"/>
    <property type="project" value="InterPro"/>
</dbReference>
<sequence length="135" mass="14984">MKTSHIILLVVVAVLIGGIISTFQDASTYVTFDRADQNIGETYTVVGELNLEHDITFNPNTTMLRFTAVDDSGSQRVVYYNSPKPTDFEKSEKITMKGFATDTAFIASEVLMKCPSKYNEQNRMSGATDSYSSED</sequence>
<evidence type="ECO:0000313" key="5">
    <source>
        <dbReference type="EMBL" id="KAB2818175.1"/>
    </source>
</evidence>
<dbReference type="RefSeq" id="WP_151692863.1">
    <property type="nucleotide sequence ID" value="NZ_BMGX01000002.1"/>
</dbReference>
<keyword evidence="2" id="KW-0408">Iron</keyword>
<dbReference type="GO" id="GO:0005886">
    <property type="term" value="C:plasma membrane"/>
    <property type="evidence" value="ECO:0007669"/>
    <property type="project" value="InterPro"/>
</dbReference>
<accession>A0A6L3ZL19</accession>
<reference evidence="5 6" key="1">
    <citation type="submission" date="2019-10" db="EMBL/GenBank/DDBJ databases">
        <title>Genome sequence of Phaeocystidibacter marisrubri JCM30614 (type strain).</title>
        <authorList>
            <person name="Bowman J.P."/>
        </authorList>
    </citation>
    <scope>NUCLEOTIDE SEQUENCE [LARGE SCALE GENOMIC DNA]</scope>
    <source>
        <strain evidence="5 6">JCM 30614</strain>
    </source>
</reference>
<comment type="subcellular location">
    <subcellularLocation>
        <location evidence="1">Membrane</location>
    </subcellularLocation>
</comment>
<keyword evidence="4" id="KW-0472">Membrane</keyword>